<feature type="domain" description="OmpA-like" evidence="6">
    <location>
        <begin position="486"/>
        <end position="603"/>
    </location>
</feature>
<dbReference type="PANTHER" id="PTHR30329">
    <property type="entry name" value="STATOR ELEMENT OF FLAGELLAR MOTOR COMPLEX"/>
    <property type="match status" value="1"/>
</dbReference>
<dbReference type="OrthoDB" id="5525824at2"/>
<feature type="compositionally biased region" description="Low complexity" evidence="5">
    <location>
        <begin position="647"/>
        <end position="659"/>
    </location>
</feature>
<keyword evidence="2 4" id="KW-0472">Membrane</keyword>
<evidence type="ECO:0000256" key="1">
    <source>
        <dbReference type="ARBA" id="ARBA00004442"/>
    </source>
</evidence>
<dbReference type="CDD" id="cd07185">
    <property type="entry name" value="OmpA_C-like"/>
    <property type="match status" value="1"/>
</dbReference>
<evidence type="ECO:0000313" key="7">
    <source>
        <dbReference type="EMBL" id="CUH67170.1"/>
    </source>
</evidence>
<dbReference type="PROSITE" id="PS51123">
    <property type="entry name" value="OMPA_2"/>
    <property type="match status" value="1"/>
</dbReference>
<dbReference type="InterPro" id="IPR006665">
    <property type="entry name" value="OmpA-like"/>
</dbReference>
<name>A0A0N7LVT2_THAGE</name>
<gene>
    <name evidence="7" type="primary">arfA</name>
    <name evidence="7" type="ORF">TG4357_02848</name>
</gene>
<dbReference type="Gene3D" id="3.40.1520.20">
    <property type="match status" value="2"/>
</dbReference>
<evidence type="ECO:0000256" key="5">
    <source>
        <dbReference type="SAM" id="MobiDB-lite"/>
    </source>
</evidence>
<dbReference type="Proteomes" id="UP000051587">
    <property type="component" value="Unassembled WGS sequence"/>
</dbReference>
<dbReference type="STRING" id="53501.SAMN04488043_101412"/>
<evidence type="ECO:0000259" key="6">
    <source>
        <dbReference type="PROSITE" id="PS51123"/>
    </source>
</evidence>
<sequence>MRLSSLFLTTAPFAIAAVLGLVVAQSVADVIEDSSELSIRNSLDDHGLVWAEVHANGLQVFLSGMAPSEAQRFKALSTAGGVVDAARVIDAMKVVDSASIKPPRFSIEILRNDSGISLIGLVPTEMDREKLVANVKSIAGSAPVSDLLQTADYDTPESWVDSVDYAIKALRKLPRSKISVEAGAITVHAMTDSADAKRSLERDLSRSAGHDLKLALDISAPRPVITPFTLRFLIEDGTARFDACSASDAKGQKRILAAAQTAGLQGEATCTIGLGVPSPRWAEAVELAIAAVAELGGGSVTFADADITLAAPEGTNQALFDRVVGELENSLPDLFALHPALPKPKTVESGGTPEFTATLSPEGQVQLRGRLSDELSRSATDSYAKARFGSDSVYVAARLDDTLPGSWPMRVLAGLEALSHLSNGVATVTPDMIAISGKTGKPDASAEISRLLVDKLGENTQFDIHVEYLEKLDPVASIPTPEECEFEISEILKTRKINFEPGSDTPDADAQGVLNDIAEILKLCGEIRMEVGGHTDSQGRESMNEALSQLRAQAVLNALRERRVLTSTFAARGYGESMPVASNETEEGRDANRRIEFKLIRPEPTAIETETTLEIIASEAAENNDGNAVEEETGDTTTDAPEDEAAIEAGAAEEGTQNE</sequence>
<evidence type="ECO:0000256" key="2">
    <source>
        <dbReference type="ARBA" id="ARBA00023136"/>
    </source>
</evidence>
<dbReference type="PRINTS" id="PR01021">
    <property type="entry name" value="OMPADOMAIN"/>
</dbReference>
<dbReference type="AlphaFoldDB" id="A0A0N7LVT2"/>
<dbReference type="InterPro" id="IPR007055">
    <property type="entry name" value="BON_dom"/>
</dbReference>
<dbReference type="Gene3D" id="3.30.1330.60">
    <property type="entry name" value="OmpA-like domain"/>
    <property type="match status" value="1"/>
</dbReference>
<feature type="compositionally biased region" description="Acidic residues" evidence="5">
    <location>
        <begin position="628"/>
        <end position="646"/>
    </location>
</feature>
<evidence type="ECO:0000256" key="4">
    <source>
        <dbReference type="PROSITE-ProRule" id="PRU00473"/>
    </source>
</evidence>
<organism evidence="7 8">
    <name type="scientific">Thalassovita gelatinovora</name>
    <name type="common">Thalassobius gelatinovorus</name>
    <dbReference type="NCBI Taxonomy" id="53501"/>
    <lineage>
        <taxon>Bacteria</taxon>
        <taxon>Pseudomonadati</taxon>
        <taxon>Pseudomonadota</taxon>
        <taxon>Alphaproteobacteria</taxon>
        <taxon>Rhodobacterales</taxon>
        <taxon>Roseobacteraceae</taxon>
        <taxon>Thalassovita</taxon>
    </lineage>
</organism>
<dbReference type="SUPFAM" id="SSF103088">
    <property type="entry name" value="OmpA-like"/>
    <property type="match status" value="1"/>
</dbReference>
<reference evidence="7 8" key="1">
    <citation type="submission" date="2015-09" db="EMBL/GenBank/DDBJ databases">
        <authorList>
            <consortium name="Swine Surveillance"/>
        </authorList>
    </citation>
    <scope>NUCLEOTIDE SEQUENCE [LARGE SCALE GENOMIC DNA]</scope>
    <source>
        <strain evidence="7 8">CECT 4357</strain>
    </source>
</reference>
<comment type="subcellular location">
    <subcellularLocation>
        <location evidence="1">Cell outer membrane</location>
    </subcellularLocation>
</comment>
<keyword evidence="3" id="KW-0998">Cell outer membrane</keyword>
<evidence type="ECO:0000313" key="8">
    <source>
        <dbReference type="Proteomes" id="UP000051587"/>
    </source>
</evidence>
<feature type="region of interest" description="Disordered" evidence="5">
    <location>
        <begin position="617"/>
        <end position="659"/>
    </location>
</feature>
<protein>
    <submittedName>
        <fullName evidence="7">Outer membrane protein ArfA</fullName>
    </submittedName>
</protein>
<dbReference type="InterPro" id="IPR006664">
    <property type="entry name" value="OMP_bac"/>
</dbReference>
<keyword evidence="8" id="KW-1185">Reference proteome</keyword>
<dbReference type="PANTHER" id="PTHR30329:SF21">
    <property type="entry name" value="LIPOPROTEIN YIAD-RELATED"/>
    <property type="match status" value="1"/>
</dbReference>
<dbReference type="Pfam" id="PF00691">
    <property type="entry name" value="OmpA"/>
    <property type="match status" value="1"/>
</dbReference>
<dbReference type="EMBL" id="CYSA01000026">
    <property type="protein sequence ID" value="CUH67170.1"/>
    <property type="molecule type" value="Genomic_DNA"/>
</dbReference>
<accession>A0A0N7LVT2</accession>
<proteinExistence type="predicted"/>
<dbReference type="Pfam" id="PF04972">
    <property type="entry name" value="BON"/>
    <property type="match status" value="1"/>
</dbReference>
<dbReference type="RefSeq" id="WP_058263563.1">
    <property type="nucleotide sequence ID" value="NZ_CP051181.1"/>
</dbReference>
<dbReference type="InterPro" id="IPR050330">
    <property type="entry name" value="Bact_OuterMem_StrucFunc"/>
</dbReference>
<dbReference type="InterPro" id="IPR036737">
    <property type="entry name" value="OmpA-like_sf"/>
</dbReference>
<evidence type="ECO:0000256" key="3">
    <source>
        <dbReference type="ARBA" id="ARBA00023237"/>
    </source>
</evidence>
<dbReference type="GO" id="GO:0009279">
    <property type="term" value="C:cell outer membrane"/>
    <property type="evidence" value="ECO:0007669"/>
    <property type="project" value="UniProtKB-SubCell"/>
</dbReference>